<dbReference type="PROSITE" id="PS51186">
    <property type="entry name" value="GNAT"/>
    <property type="match status" value="1"/>
</dbReference>
<dbReference type="Proteomes" id="UP000256695">
    <property type="component" value="Unassembled WGS sequence"/>
</dbReference>
<evidence type="ECO:0000313" key="2">
    <source>
        <dbReference type="EMBL" id="RDU71618.1"/>
    </source>
</evidence>
<dbReference type="EMBL" id="NXLX01000026">
    <property type="protein sequence ID" value="RDU71618.1"/>
    <property type="molecule type" value="Genomic_DNA"/>
</dbReference>
<dbReference type="OrthoDB" id="9768284at2"/>
<dbReference type="AlphaFoldDB" id="A0A3D8J287"/>
<dbReference type="Pfam" id="PF13530">
    <property type="entry name" value="SCP2_2"/>
    <property type="match status" value="1"/>
</dbReference>
<keyword evidence="2" id="KW-0808">Transferase</keyword>
<keyword evidence="3" id="KW-1185">Reference proteome</keyword>
<dbReference type="Gene3D" id="3.30.1050.10">
    <property type="entry name" value="SCP2 sterol-binding domain"/>
    <property type="match status" value="1"/>
</dbReference>
<dbReference type="InterPro" id="IPR025559">
    <property type="entry name" value="Eis_dom"/>
</dbReference>
<dbReference type="InterPro" id="IPR041380">
    <property type="entry name" value="Acetyltransf_17"/>
</dbReference>
<feature type="domain" description="N-acetyltransferase" evidence="1">
    <location>
        <begin position="10"/>
        <end position="163"/>
    </location>
</feature>
<proteinExistence type="predicted"/>
<sequence length="405" mass="47595">MRREDIVKQLQLRLLTLDDLDEFNKLLRYAFQVTNDDLLKTGWNNEEIKQAKTPILKKAQVLGYFQGVNLVSQIALYPMQMNVYGKIFKMCGITGVATYPEYSSLGLMKNLMKEALVKMRENAQSISCLYPYSIPYYRSRGWEIISDKMTFKLKDNQLPKTIPTHGIIKRVKANDKDLIELHNIFARQTHGCLVRDELAWDEYWRWDVEDEMIAIYYNEAGEPRGYVVYLLENDVFFIKEMIYLDTEANMGLWNYIKAHNSMFDELRGANYSNETLSFLLDDGSIKETIMPYIMARIVDVELFFKQYPFDFATKKASISFEISDSLLEWNNKTFNLKFEKDQVIFDSKKSKNKIKLDIQTLSTMFLGYKRPLYLKKIGRLQADKKSIDLLEEILPEGKAYFSDYF</sequence>
<dbReference type="InterPro" id="IPR000182">
    <property type="entry name" value="GNAT_dom"/>
</dbReference>
<organism evidence="2 3">
    <name type="scientific">Helicobacter anseris</name>
    <dbReference type="NCBI Taxonomy" id="375926"/>
    <lineage>
        <taxon>Bacteria</taxon>
        <taxon>Pseudomonadati</taxon>
        <taxon>Campylobacterota</taxon>
        <taxon>Epsilonproteobacteria</taxon>
        <taxon>Campylobacterales</taxon>
        <taxon>Helicobacteraceae</taxon>
        <taxon>Helicobacter</taxon>
    </lineage>
</organism>
<dbReference type="GO" id="GO:0034069">
    <property type="term" value="F:aminoglycoside N-acetyltransferase activity"/>
    <property type="evidence" value="ECO:0007669"/>
    <property type="project" value="TreeGrafter"/>
</dbReference>
<dbReference type="InterPro" id="IPR051554">
    <property type="entry name" value="Acetyltransferase_Eis"/>
</dbReference>
<accession>A0A3D8J287</accession>
<dbReference type="InterPro" id="IPR036527">
    <property type="entry name" value="SCP2_sterol-bd_dom_sf"/>
</dbReference>
<dbReference type="RefSeq" id="WP_115579638.1">
    <property type="nucleotide sequence ID" value="NZ_NXLX01000026.1"/>
</dbReference>
<dbReference type="SUPFAM" id="SSF55729">
    <property type="entry name" value="Acyl-CoA N-acyltransferases (Nat)"/>
    <property type="match status" value="1"/>
</dbReference>
<comment type="caution">
    <text evidence="2">The sequence shown here is derived from an EMBL/GenBank/DDBJ whole genome shotgun (WGS) entry which is preliminary data.</text>
</comment>
<protein>
    <submittedName>
        <fullName evidence="2">GNAT family N-acetyltransferase</fullName>
    </submittedName>
</protein>
<dbReference type="PANTHER" id="PTHR37817">
    <property type="entry name" value="N-ACETYLTRANSFERASE EIS"/>
    <property type="match status" value="1"/>
</dbReference>
<dbReference type="Pfam" id="PF13527">
    <property type="entry name" value="Acetyltransf_9"/>
    <property type="match status" value="1"/>
</dbReference>
<evidence type="ECO:0000313" key="3">
    <source>
        <dbReference type="Proteomes" id="UP000256695"/>
    </source>
</evidence>
<evidence type="ECO:0000259" key="1">
    <source>
        <dbReference type="PROSITE" id="PS51186"/>
    </source>
</evidence>
<name>A0A3D8J287_9HELI</name>
<gene>
    <name evidence="2" type="ORF">CQA57_07595</name>
</gene>
<dbReference type="Gene3D" id="3.40.630.30">
    <property type="match status" value="2"/>
</dbReference>
<reference evidence="2 3" key="1">
    <citation type="submission" date="2018-04" db="EMBL/GenBank/DDBJ databases">
        <title>Novel Campyloabacter and Helicobacter Species and Strains.</title>
        <authorList>
            <person name="Mannion A.J."/>
            <person name="Shen Z."/>
            <person name="Fox J.G."/>
        </authorList>
    </citation>
    <scope>NUCLEOTIDE SEQUENCE [LARGE SCALE GENOMIC DNA]</scope>
    <source>
        <strain evidence="2 3">MIT 04-9362</strain>
    </source>
</reference>
<dbReference type="InterPro" id="IPR016181">
    <property type="entry name" value="Acyl_CoA_acyltransferase"/>
</dbReference>
<dbReference type="GO" id="GO:0030649">
    <property type="term" value="P:aminoglycoside antibiotic catabolic process"/>
    <property type="evidence" value="ECO:0007669"/>
    <property type="project" value="TreeGrafter"/>
</dbReference>
<dbReference type="Pfam" id="PF17668">
    <property type="entry name" value="Acetyltransf_17"/>
    <property type="match status" value="1"/>
</dbReference>
<dbReference type="SUPFAM" id="SSF55718">
    <property type="entry name" value="SCP-like"/>
    <property type="match status" value="1"/>
</dbReference>
<dbReference type="PANTHER" id="PTHR37817:SF1">
    <property type="entry name" value="N-ACETYLTRANSFERASE EIS"/>
    <property type="match status" value="1"/>
</dbReference>